<evidence type="ECO:0000313" key="2">
    <source>
        <dbReference type="EMBL" id="KAE8406517.1"/>
    </source>
</evidence>
<gene>
    <name evidence="2" type="ORF">BDV37DRAFT_57692</name>
</gene>
<sequence length="82" mass="9862">MRWGWGRMSRGEVKEIHKRERRNRKRERGDERLRGKRRRRLKIEDVVVVIVRGARIFFGGTLTIPGVVTLLPSVYLLEYFPR</sequence>
<organism evidence="2 3">
    <name type="scientific">Aspergillus pseudonomiae</name>
    <dbReference type="NCBI Taxonomy" id="1506151"/>
    <lineage>
        <taxon>Eukaryota</taxon>
        <taxon>Fungi</taxon>
        <taxon>Dikarya</taxon>
        <taxon>Ascomycota</taxon>
        <taxon>Pezizomycotina</taxon>
        <taxon>Eurotiomycetes</taxon>
        <taxon>Eurotiomycetidae</taxon>
        <taxon>Eurotiales</taxon>
        <taxon>Aspergillaceae</taxon>
        <taxon>Aspergillus</taxon>
        <taxon>Aspergillus subgen. Circumdati</taxon>
    </lineage>
</organism>
<dbReference type="GeneID" id="43675594"/>
<name>A0A5N7DJB1_9EURO</name>
<keyword evidence="1" id="KW-0472">Membrane</keyword>
<evidence type="ECO:0000313" key="3">
    <source>
        <dbReference type="Proteomes" id="UP000325579"/>
    </source>
</evidence>
<evidence type="ECO:0008006" key="4">
    <source>
        <dbReference type="Google" id="ProtNLM"/>
    </source>
</evidence>
<keyword evidence="3" id="KW-1185">Reference proteome</keyword>
<dbReference type="Proteomes" id="UP000325579">
    <property type="component" value="Unassembled WGS sequence"/>
</dbReference>
<reference evidence="2 3" key="1">
    <citation type="submission" date="2019-04" db="EMBL/GenBank/DDBJ databases">
        <authorList>
            <consortium name="DOE Joint Genome Institute"/>
            <person name="Mondo S."/>
            <person name="Kjaerbolling I."/>
            <person name="Vesth T."/>
            <person name="Frisvad J.C."/>
            <person name="Nybo J.L."/>
            <person name="Theobald S."/>
            <person name="Kildgaard S."/>
            <person name="Isbrandt T."/>
            <person name="Kuo A."/>
            <person name="Sato A."/>
            <person name="Lyhne E.K."/>
            <person name="Kogle M.E."/>
            <person name="Wiebenga A."/>
            <person name="Kun R.S."/>
            <person name="Lubbers R.J."/>
            <person name="Makela M.R."/>
            <person name="Barry K."/>
            <person name="Chovatia M."/>
            <person name="Clum A."/>
            <person name="Daum C."/>
            <person name="Haridas S."/>
            <person name="He G."/>
            <person name="LaButti K."/>
            <person name="Lipzen A."/>
            <person name="Riley R."/>
            <person name="Salamov A."/>
            <person name="Simmons B.A."/>
            <person name="Magnuson J.K."/>
            <person name="Henrissat B."/>
            <person name="Mortensen U.H."/>
            <person name="Larsen T.O."/>
            <person name="Devries R.P."/>
            <person name="Grigoriev I.V."/>
            <person name="Machida M."/>
            <person name="Baker S.E."/>
            <person name="Andersen M.R."/>
            <person name="Cantor M.N."/>
            <person name="Hua S.X."/>
        </authorList>
    </citation>
    <scope>NUCLEOTIDE SEQUENCE [LARGE SCALE GENOMIC DNA]</scope>
    <source>
        <strain evidence="2 3">CBS 119388</strain>
    </source>
</reference>
<dbReference type="AlphaFoldDB" id="A0A5N7DJB1"/>
<keyword evidence="1" id="KW-1133">Transmembrane helix</keyword>
<evidence type="ECO:0000256" key="1">
    <source>
        <dbReference type="SAM" id="Phobius"/>
    </source>
</evidence>
<protein>
    <recommendedName>
        <fullName evidence="4">Transmembrane protein</fullName>
    </recommendedName>
</protein>
<keyword evidence="1" id="KW-0812">Transmembrane</keyword>
<dbReference type="EMBL" id="ML736753">
    <property type="protein sequence ID" value="KAE8406517.1"/>
    <property type="molecule type" value="Genomic_DNA"/>
</dbReference>
<accession>A0A5N7DJB1</accession>
<dbReference type="RefSeq" id="XP_031943836.1">
    <property type="nucleotide sequence ID" value="XM_032090903.1"/>
</dbReference>
<feature type="transmembrane region" description="Helical" evidence="1">
    <location>
        <begin position="46"/>
        <end position="71"/>
    </location>
</feature>
<proteinExistence type="predicted"/>